<evidence type="ECO:0000313" key="8">
    <source>
        <dbReference type="EMBL" id="KIM87380.1"/>
    </source>
</evidence>
<dbReference type="InterPro" id="IPR014016">
    <property type="entry name" value="UvrD-like_ATP-bd"/>
</dbReference>
<evidence type="ECO:0000256" key="1">
    <source>
        <dbReference type="ARBA" id="ARBA00022741"/>
    </source>
</evidence>
<dbReference type="InterPro" id="IPR039904">
    <property type="entry name" value="TRANK1"/>
</dbReference>
<dbReference type="PANTHER" id="PTHR21529">
    <property type="entry name" value="MAMMARY TURMOR VIRUS RECEPTOR HOMOLOG 1, 2 MTVR1, 2"/>
    <property type="match status" value="1"/>
</dbReference>
<keyword evidence="2 5" id="KW-0378">Hydrolase</keyword>
<dbReference type="PROSITE" id="PS51198">
    <property type="entry name" value="UVRD_HELICASE_ATP_BIND"/>
    <property type="match status" value="1"/>
</dbReference>
<keyword evidence="9" id="KW-1185">Reference proteome</keyword>
<feature type="binding site" evidence="5">
    <location>
        <begin position="246"/>
        <end position="253"/>
    </location>
    <ligand>
        <name>ATP</name>
        <dbReference type="ChEBI" id="CHEBI:30616"/>
    </ligand>
</feature>
<dbReference type="GO" id="GO:0004386">
    <property type="term" value="F:helicase activity"/>
    <property type="evidence" value="ECO:0007669"/>
    <property type="project" value="UniProtKB-UniRule"/>
</dbReference>
<dbReference type="HOGENOM" id="CLU_001378_0_0_1"/>
<dbReference type="InterPro" id="IPR014017">
    <property type="entry name" value="DNA_helicase_UvrD-like_C"/>
</dbReference>
<evidence type="ECO:0000256" key="2">
    <source>
        <dbReference type="ARBA" id="ARBA00022801"/>
    </source>
</evidence>
<protein>
    <recommendedName>
        <fullName evidence="7">UvrD-like helicase ATP-binding domain-containing protein</fullName>
    </recommendedName>
</protein>
<dbReference type="Pfam" id="PF00580">
    <property type="entry name" value="UvrD-helicase"/>
    <property type="match status" value="1"/>
</dbReference>
<sequence length="1902" mass="215390">MDPNTSTQEISAFPAVLPMKAALHFDNAVGFGEWRLLMSTRATRDLRHARRTNKGTFRIIVNKMKELSHGHFTEANQKQLNRQGGGIPVYRARLPGDQRLVYQVDCIPEYDDSAEHQVLRIFGIYTLAQLDSRLWDSVASQFMRKDKEYRQHCDFRNPVSHLRDKFFKPGSFPESGPTDVDLGPSVLDLSHDDRDELHTLTLDKFVAFSQAFLNSIIADQDINHVFSVTPQEQEIIEHDSSCYVLGRSGTGKTTTMLFKMLRIEACASQAGLTKPRQLFVTQSRVLAGKVEEYFLKLMESLVMGSHSLQELAVIVKNKPVRQDDDGLIDVDDEENWRDDLPKQFSLLEEKHFPLFITYDKLCKLLEADLVQRGGQQQRGSMMSYDTFHQVYWSHFPQSLIKGLDPSLVFSEFMGVIKGSEQALDCAERCLDRLSYEDLSHRSQSTFAGQRSQIYSIFQSFLKEKRERNHYDSADRQVSDMLNHGVPGKIDYLYVDEVQDNLLIDAWLLRSLCRNRHGLFWAGDTAQTISIGSSFRFNDLKAFLFRMEERNTPGGVSSQPRFFQLAVNYRSHEGIVACAHSVVKLISQFWPYAIDIIAEEKGILDRPDLKPIFVDDWDFRHEQFSSDTSGDRIEFGAKQCLWYSDLIDHWEPLSFVYRHSGSQRRCARPAPSRVSKNRDDSVNLFQFLLNVKADGFLRTLYESKGLEFDDVLLYNFFEDSTVSLAQWRVVLNALESAPAPSFSETRHAGICSELKFLYVAITRARKKLWIADSSEKSEPMRVLWLSKGQIIAANSNAELPRFAAVSSQQEWASTGEDLFKNKRYLQAMHCFEKAGMHSEFAVAEAYSLRQTARTLPVGSTEHGKALLRAANAFLHCAGEATKEKGGRVYYRNAAVCYVEKGDIRQAAKAFYDAKEYALAAEQYGNAELFDDVTRIIRCHQNEMEPEVVQKLKVVSCTFYLKELKLEQATALFSSKKEAIEFTVAFGLHDAYAILLEREGDFAGAGEVHLRAGGTVKAVEMFLKKPDHQGCSQRAGNALLLGLWTRLSFGVSPDILNKELGQLLKAAACVNREFLEPQDLNEIKMFEAICSKDSEELRRLGCLFNQSGNKPAAFLCLDRVFVAGSQFQGLTVHTLSTCLEVFSTYAELLHYYAFLPNPCDNDMVQKLFAFKVSGGGKFSITTGTFIHRAIGGSDTPREILVVVLQRSLRERFRRVVLQENGAFLATKSISPCLAALAGTCIKLDCNGSHVDKDILSQDWYNTLVRVHLQQVMILHMVDQIEPESKQRARQRHVELHKRALNPGFYLLGSASNVVPSRIPETKDAFVVVIQWARDLIHAIDPYETPTFLTTFLRAASLHFALDRQGAILSMHYAPCVTHAKPPPLLVREPPRRKYVVHDVLDVFRDISSSSLSSGVLFVRHVVQERPRIDISVLCDFAENLCASLVIFERFQRTSTPHNVTLPRSWLLSWPKFIGTANSTNTEPYTIFVDSMVALLRQVQTGLQADYLCLDNNILHDITTMADNVTNVFLARIYAEANTWGDLLSAVQESTNESPMDELVCLYHKDKMQGPLPPICRVRLVPFQTTEEIPNLLSYNSLDALSLGFRWPGRVTPLRPTQTRSSDYPAARRPNAHPGTQTELRHPAWRQAQRAMNLGGGENDITQSKADDGSEGVQVDNAKDGGENDAEKLEVDHHVEEQTAHIKKEQLPSFYWADYGRLVHATDIPPRDEIQLEAARKILSAYRHSRHRQSPRTPLFVDRTRWFRRCLAVSQKSHWPHEYRIVFLGPLPHILLCLTRVEAYARELKTISLKKLLESEGQELEDARVNVTQAKWVIKEVQRLEKTLAPGASVHNECNPELLRAPVKEVETLVLGLPCATALTEDLHLGIKGIGIEASHVRVGANGWC</sequence>
<reference evidence="9" key="2">
    <citation type="submission" date="2015-01" db="EMBL/GenBank/DDBJ databases">
        <title>Evolutionary Origins and Diversification of the Mycorrhizal Mutualists.</title>
        <authorList>
            <consortium name="DOE Joint Genome Institute"/>
            <consortium name="Mycorrhizal Genomics Consortium"/>
            <person name="Kohler A."/>
            <person name="Kuo A."/>
            <person name="Nagy L.G."/>
            <person name="Floudas D."/>
            <person name="Copeland A."/>
            <person name="Barry K.W."/>
            <person name="Cichocki N."/>
            <person name="Veneault-Fourrey C."/>
            <person name="LaButti K."/>
            <person name="Lindquist E.A."/>
            <person name="Lipzen A."/>
            <person name="Lundell T."/>
            <person name="Morin E."/>
            <person name="Murat C."/>
            <person name="Riley R."/>
            <person name="Ohm R."/>
            <person name="Sun H."/>
            <person name="Tunlid A."/>
            <person name="Henrissat B."/>
            <person name="Grigoriev I.V."/>
            <person name="Hibbett D.S."/>
            <person name="Martin F."/>
        </authorList>
    </citation>
    <scope>NUCLEOTIDE SEQUENCE [LARGE SCALE GENOMIC DNA]</scope>
    <source>
        <strain evidence="9">F 1598</strain>
    </source>
</reference>
<gene>
    <name evidence="8" type="ORF">PILCRDRAFT_3864</name>
</gene>
<keyword evidence="4 5" id="KW-0067">ATP-binding</keyword>
<dbReference type="STRING" id="765440.A0A0C3FT43"/>
<evidence type="ECO:0000256" key="5">
    <source>
        <dbReference type="PROSITE-ProRule" id="PRU00560"/>
    </source>
</evidence>
<dbReference type="SUPFAM" id="SSF52540">
    <property type="entry name" value="P-loop containing nucleoside triphosphate hydrolases"/>
    <property type="match status" value="1"/>
</dbReference>
<evidence type="ECO:0000259" key="7">
    <source>
        <dbReference type="PROSITE" id="PS51198"/>
    </source>
</evidence>
<dbReference type="Pfam" id="PF13361">
    <property type="entry name" value="UvrD_C"/>
    <property type="match status" value="1"/>
</dbReference>
<accession>A0A0C3FT43</accession>
<dbReference type="EMBL" id="KN832979">
    <property type="protein sequence ID" value="KIM87380.1"/>
    <property type="molecule type" value="Genomic_DNA"/>
</dbReference>
<feature type="region of interest" description="Disordered" evidence="6">
    <location>
        <begin position="1653"/>
        <end position="1680"/>
    </location>
</feature>
<evidence type="ECO:0000256" key="3">
    <source>
        <dbReference type="ARBA" id="ARBA00022806"/>
    </source>
</evidence>
<evidence type="ECO:0000256" key="4">
    <source>
        <dbReference type="ARBA" id="ARBA00022840"/>
    </source>
</evidence>
<evidence type="ECO:0000313" key="9">
    <source>
        <dbReference type="Proteomes" id="UP000054166"/>
    </source>
</evidence>
<dbReference type="OrthoDB" id="3156807at2759"/>
<name>A0A0C3FT43_PILCF</name>
<dbReference type="Proteomes" id="UP000054166">
    <property type="component" value="Unassembled WGS sequence"/>
</dbReference>
<keyword evidence="1 5" id="KW-0547">Nucleotide-binding</keyword>
<dbReference type="InterPro" id="IPR027417">
    <property type="entry name" value="P-loop_NTPase"/>
</dbReference>
<keyword evidence="3 5" id="KW-0347">Helicase</keyword>
<dbReference type="GO" id="GO:0005524">
    <property type="term" value="F:ATP binding"/>
    <property type="evidence" value="ECO:0007669"/>
    <property type="project" value="UniProtKB-UniRule"/>
</dbReference>
<dbReference type="GO" id="GO:0016787">
    <property type="term" value="F:hydrolase activity"/>
    <property type="evidence" value="ECO:0007669"/>
    <property type="project" value="UniProtKB-UniRule"/>
</dbReference>
<dbReference type="InParanoid" id="A0A0C3FT43"/>
<dbReference type="PANTHER" id="PTHR21529:SF4">
    <property type="entry name" value="TPR AND ANKYRIN REPEAT-CONTAINING PROTEIN 1"/>
    <property type="match status" value="1"/>
</dbReference>
<evidence type="ECO:0000256" key="6">
    <source>
        <dbReference type="SAM" id="MobiDB-lite"/>
    </source>
</evidence>
<dbReference type="Gene3D" id="3.40.50.300">
    <property type="entry name" value="P-loop containing nucleotide triphosphate hydrolases"/>
    <property type="match status" value="2"/>
</dbReference>
<feature type="region of interest" description="Disordered" evidence="6">
    <location>
        <begin position="1609"/>
        <end position="1638"/>
    </location>
</feature>
<organism evidence="8 9">
    <name type="scientific">Piloderma croceum (strain F 1598)</name>
    <dbReference type="NCBI Taxonomy" id="765440"/>
    <lineage>
        <taxon>Eukaryota</taxon>
        <taxon>Fungi</taxon>
        <taxon>Dikarya</taxon>
        <taxon>Basidiomycota</taxon>
        <taxon>Agaricomycotina</taxon>
        <taxon>Agaricomycetes</taxon>
        <taxon>Agaricomycetidae</taxon>
        <taxon>Atheliales</taxon>
        <taxon>Atheliaceae</taxon>
        <taxon>Piloderma</taxon>
    </lineage>
</organism>
<feature type="domain" description="UvrD-like helicase ATP-binding" evidence="7">
    <location>
        <begin position="225"/>
        <end position="571"/>
    </location>
</feature>
<reference evidence="8 9" key="1">
    <citation type="submission" date="2014-04" db="EMBL/GenBank/DDBJ databases">
        <authorList>
            <consortium name="DOE Joint Genome Institute"/>
            <person name="Kuo A."/>
            <person name="Tarkka M."/>
            <person name="Buscot F."/>
            <person name="Kohler A."/>
            <person name="Nagy L.G."/>
            <person name="Floudas D."/>
            <person name="Copeland A."/>
            <person name="Barry K.W."/>
            <person name="Cichocki N."/>
            <person name="Veneault-Fourrey C."/>
            <person name="LaButti K."/>
            <person name="Lindquist E.A."/>
            <person name="Lipzen A."/>
            <person name="Lundell T."/>
            <person name="Morin E."/>
            <person name="Murat C."/>
            <person name="Sun H."/>
            <person name="Tunlid A."/>
            <person name="Henrissat B."/>
            <person name="Grigoriev I.V."/>
            <person name="Hibbett D.S."/>
            <person name="Martin F."/>
            <person name="Nordberg H.P."/>
            <person name="Cantor M.N."/>
            <person name="Hua S.X."/>
        </authorList>
    </citation>
    <scope>NUCLEOTIDE SEQUENCE [LARGE SCALE GENOMIC DNA]</scope>
    <source>
        <strain evidence="8 9">F 1598</strain>
    </source>
</reference>
<proteinExistence type="predicted"/>